<keyword evidence="4" id="KW-0472">Membrane</keyword>
<dbReference type="PANTHER" id="PTHR30026:SF20">
    <property type="entry name" value="OUTER MEMBRANE PROTEIN TOLC"/>
    <property type="match status" value="1"/>
</dbReference>
<feature type="coiled-coil region" evidence="6">
    <location>
        <begin position="416"/>
        <end position="457"/>
    </location>
</feature>
<dbReference type="EMBL" id="JAGGKT010000027">
    <property type="protein sequence ID" value="MBP1934758.1"/>
    <property type="molecule type" value="Genomic_DNA"/>
</dbReference>
<keyword evidence="11" id="KW-1185">Reference proteome</keyword>
<evidence type="ECO:0000256" key="2">
    <source>
        <dbReference type="ARBA" id="ARBA00022452"/>
    </source>
</evidence>
<dbReference type="SUPFAM" id="SSF56954">
    <property type="entry name" value="Outer membrane efflux proteins (OEP)"/>
    <property type="match status" value="1"/>
</dbReference>
<dbReference type="InterPro" id="IPR051906">
    <property type="entry name" value="TolC-like"/>
</dbReference>
<evidence type="ECO:0000256" key="5">
    <source>
        <dbReference type="ARBA" id="ARBA00023237"/>
    </source>
</evidence>
<name>A0ABS4GWW3_9BACL</name>
<keyword evidence="5" id="KW-0998">Cell outer membrane</keyword>
<keyword evidence="3" id="KW-0812">Transmembrane</keyword>
<evidence type="ECO:0000256" key="4">
    <source>
        <dbReference type="ARBA" id="ARBA00023136"/>
    </source>
</evidence>
<dbReference type="SUPFAM" id="SSF55383">
    <property type="entry name" value="Copper amine oxidase, domain N"/>
    <property type="match status" value="1"/>
</dbReference>
<feature type="region of interest" description="Disordered" evidence="7">
    <location>
        <begin position="147"/>
        <end position="167"/>
    </location>
</feature>
<evidence type="ECO:0000256" key="8">
    <source>
        <dbReference type="SAM" id="SignalP"/>
    </source>
</evidence>
<proteinExistence type="predicted"/>
<dbReference type="Proteomes" id="UP001519343">
    <property type="component" value="Unassembled WGS sequence"/>
</dbReference>
<evidence type="ECO:0000313" key="11">
    <source>
        <dbReference type="Proteomes" id="UP001519343"/>
    </source>
</evidence>
<dbReference type="PANTHER" id="PTHR30026">
    <property type="entry name" value="OUTER MEMBRANE PROTEIN TOLC"/>
    <property type="match status" value="1"/>
</dbReference>
<keyword evidence="8" id="KW-0732">Signal</keyword>
<comment type="subcellular location">
    <subcellularLocation>
        <location evidence="1">Cell outer membrane</location>
    </subcellularLocation>
</comment>
<evidence type="ECO:0000256" key="1">
    <source>
        <dbReference type="ARBA" id="ARBA00004442"/>
    </source>
</evidence>
<reference evidence="10 11" key="1">
    <citation type="submission" date="2021-03" db="EMBL/GenBank/DDBJ databases">
        <title>Genomic Encyclopedia of Type Strains, Phase IV (KMG-IV): sequencing the most valuable type-strain genomes for metagenomic binning, comparative biology and taxonomic classification.</title>
        <authorList>
            <person name="Goeker M."/>
        </authorList>
    </citation>
    <scope>NUCLEOTIDE SEQUENCE [LARGE SCALE GENOMIC DNA]</scope>
    <source>
        <strain evidence="10 11">DSM 24738</strain>
    </source>
</reference>
<comment type="caution">
    <text evidence="10">The sequence shown here is derived from an EMBL/GenBank/DDBJ whole genome shotgun (WGS) entry which is preliminary data.</text>
</comment>
<dbReference type="Pfam" id="PF07833">
    <property type="entry name" value="Cu_amine_oxidN1"/>
    <property type="match status" value="1"/>
</dbReference>
<dbReference type="InterPro" id="IPR036582">
    <property type="entry name" value="Mao_N_sf"/>
</dbReference>
<protein>
    <submittedName>
        <fullName evidence="10">Outer membrane protein TolC/phage baseplate assembly protein gpV</fullName>
    </submittedName>
</protein>
<accession>A0ABS4GWW3</accession>
<evidence type="ECO:0000256" key="3">
    <source>
        <dbReference type="ARBA" id="ARBA00022692"/>
    </source>
</evidence>
<keyword evidence="6" id="KW-0175">Coiled coil</keyword>
<feature type="signal peptide" evidence="8">
    <location>
        <begin position="1"/>
        <end position="23"/>
    </location>
</feature>
<evidence type="ECO:0000256" key="7">
    <source>
        <dbReference type="SAM" id="MobiDB-lite"/>
    </source>
</evidence>
<evidence type="ECO:0000313" key="10">
    <source>
        <dbReference type="EMBL" id="MBP1934758.1"/>
    </source>
</evidence>
<evidence type="ECO:0000256" key="6">
    <source>
        <dbReference type="SAM" id="Coils"/>
    </source>
</evidence>
<evidence type="ECO:0000259" key="9">
    <source>
        <dbReference type="Pfam" id="PF07833"/>
    </source>
</evidence>
<feature type="chain" id="PRO_5047212052" evidence="8">
    <location>
        <begin position="24"/>
        <end position="504"/>
    </location>
</feature>
<dbReference type="Gene3D" id="1.20.1600.10">
    <property type="entry name" value="Outer membrane efflux proteins (OEP)"/>
    <property type="match status" value="2"/>
</dbReference>
<dbReference type="RefSeq" id="WP_209812742.1">
    <property type="nucleotide sequence ID" value="NZ_JAGGKT010000027.1"/>
</dbReference>
<dbReference type="Gene3D" id="3.30.457.10">
    <property type="entry name" value="Copper amine oxidase-like, N-terminal domain"/>
    <property type="match status" value="1"/>
</dbReference>
<feature type="domain" description="Copper amine oxidase-like N-terminal" evidence="9">
    <location>
        <begin position="37"/>
        <end position="144"/>
    </location>
</feature>
<gene>
    <name evidence="10" type="ORF">J2Z37_004778</name>
</gene>
<sequence length="504" mass="55738">MKKISTSVLSLLLISSMSNLASASSNVVIQNANYPIVINGQERHYEQSPVTYNDFTLIPLRGVFEDIGAEVKYDAATKKITINRNTESVTIAVGSNTAFISGKPVTLEIPPQIINERALVPLRFVSESLGSTVVWDSKSKTIQINTSEKSMQTHQSSTGNIESKNGTGTTLTYQEAVDKAYIASLKLKEAKAEVNRADDAQENASSNIYYTPVGNGNGDSDNQARGAIKGSISAQIAKDKAEKQVGMTKDSIAYQVKKAYFLIQQKQKNKEIADLTAEESLMKKNITDLKVEQGLASEFDQLQAKNTYISAVENQNVSEKELKDAFLKFNQLIGASQDSTYNLVDDPIFEPQEEVNLDYYVQKTIEDNPSIWMLGKQVELAQINLDLYSFNTGGADSYKAKEIDVDKAQLTLADSKKQLEESLRSMYNSMKQLENQYASLQANLAKAEGNLKLLQTKFDLGMVTAVDVFESKLSVEQLKKQVFDIAVNMELLKIGFEKPWAITG</sequence>
<organism evidence="10 11">
    <name type="scientific">Ammoniphilus resinae</name>
    <dbReference type="NCBI Taxonomy" id="861532"/>
    <lineage>
        <taxon>Bacteria</taxon>
        <taxon>Bacillati</taxon>
        <taxon>Bacillota</taxon>
        <taxon>Bacilli</taxon>
        <taxon>Bacillales</taxon>
        <taxon>Paenibacillaceae</taxon>
        <taxon>Aneurinibacillus group</taxon>
        <taxon>Ammoniphilus</taxon>
    </lineage>
</organism>
<dbReference type="InterPro" id="IPR012854">
    <property type="entry name" value="Cu_amine_oxidase-like_N"/>
</dbReference>
<keyword evidence="2" id="KW-1134">Transmembrane beta strand</keyword>